<sequence>MNVAGHSGDVAEALLTAADNTTGAPGPLERLGELVRTAGQFANALETRQGGRSAVRLNFLARQLGALRRELLDAGEELSSAVGVLPPHRAPTSAAPTTTPPSTAAPAAAPVHHR</sequence>
<organism evidence="1 2">
    <name type="scientific">Streptomyces scopuliridis</name>
    <dbReference type="NCBI Taxonomy" id="452529"/>
    <lineage>
        <taxon>Bacteria</taxon>
        <taxon>Bacillati</taxon>
        <taxon>Actinomycetota</taxon>
        <taxon>Actinomycetes</taxon>
        <taxon>Kitasatosporales</taxon>
        <taxon>Streptomycetaceae</taxon>
        <taxon>Streptomyces</taxon>
    </lineage>
</organism>
<evidence type="ECO:0000313" key="1">
    <source>
        <dbReference type="EMBL" id="WSC02019.1"/>
    </source>
</evidence>
<protein>
    <submittedName>
        <fullName evidence="1">Uncharacterized protein</fullName>
    </submittedName>
</protein>
<name>A0ACD4ZVT1_9ACTN</name>
<dbReference type="Proteomes" id="UP001348369">
    <property type="component" value="Chromosome"/>
</dbReference>
<gene>
    <name evidence="1" type="ORF">OG835_36815</name>
</gene>
<proteinExistence type="predicted"/>
<reference evidence="1" key="1">
    <citation type="submission" date="2022-10" db="EMBL/GenBank/DDBJ databases">
        <title>The complete genomes of actinobacterial strains from the NBC collection.</title>
        <authorList>
            <person name="Joergensen T.S."/>
            <person name="Alvarez Arevalo M."/>
            <person name="Sterndorff E.B."/>
            <person name="Faurdal D."/>
            <person name="Vuksanovic O."/>
            <person name="Mourched A.-S."/>
            <person name="Charusanti P."/>
            <person name="Shaw S."/>
            <person name="Blin K."/>
            <person name="Weber T."/>
        </authorList>
    </citation>
    <scope>NUCLEOTIDE SEQUENCE</scope>
    <source>
        <strain evidence="1">NBC 01771</strain>
    </source>
</reference>
<accession>A0ACD4ZVT1</accession>
<keyword evidence="2" id="KW-1185">Reference proteome</keyword>
<dbReference type="EMBL" id="CP109109">
    <property type="protein sequence ID" value="WSC02019.1"/>
    <property type="molecule type" value="Genomic_DNA"/>
</dbReference>
<evidence type="ECO:0000313" key="2">
    <source>
        <dbReference type="Proteomes" id="UP001348369"/>
    </source>
</evidence>